<feature type="region of interest" description="Disordered" evidence="1">
    <location>
        <begin position="1"/>
        <end position="169"/>
    </location>
</feature>
<comment type="caution">
    <text evidence="2">The sequence shown here is derived from an EMBL/GenBank/DDBJ whole genome shotgun (WGS) entry which is preliminary data.</text>
</comment>
<evidence type="ECO:0000313" key="2">
    <source>
        <dbReference type="EMBL" id="KAK7458898.1"/>
    </source>
</evidence>
<feature type="compositionally biased region" description="Polar residues" evidence="1">
    <location>
        <begin position="566"/>
        <end position="575"/>
    </location>
</feature>
<feature type="region of interest" description="Disordered" evidence="1">
    <location>
        <begin position="807"/>
        <end position="828"/>
    </location>
</feature>
<evidence type="ECO:0000256" key="1">
    <source>
        <dbReference type="SAM" id="MobiDB-lite"/>
    </source>
</evidence>
<organism evidence="2 3">
    <name type="scientific">Marasmiellus scandens</name>
    <dbReference type="NCBI Taxonomy" id="2682957"/>
    <lineage>
        <taxon>Eukaryota</taxon>
        <taxon>Fungi</taxon>
        <taxon>Dikarya</taxon>
        <taxon>Basidiomycota</taxon>
        <taxon>Agaricomycotina</taxon>
        <taxon>Agaricomycetes</taxon>
        <taxon>Agaricomycetidae</taxon>
        <taxon>Agaricales</taxon>
        <taxon>Marasmiineae</taxon>
        <taxon>Omphalotaceae</taxon>
        <taxon>Marasmiellus</taxon>
    </lineage>
</organism>
<dbReference type="EMBL" id="JBANRG010000017">
    <property type="protein sequence ID" value="KAK7458898.1"/>
    <property type="molecule type" value="Genomic_DNA"/>
</dbReference>
<gene>
    <name evidence="2" type="ORF">VKT23_009909</name>
</gene>
<protein>
    <recommendedName>
        <fullName evidence="4">C2H2-type domain-containing protein</fullName>
    </recommendedName>
</protein>
<accession>A0ABR1JG97</accession>
<keyword evidence="3" id="KW-1185">Reference proteome</keyword>
<feature type="compositionally biased region" description="Low complexity" evidence="1">
    <location>
        <begin position="584"/>
        <end position="599"/>
    </location>
</feature>
<feature type="compositionally biased region" description="Basic and acidic residues" evidence="1">
    <location>
        <begin position="815"/>
        <end position="828"/>
    </location>
</feature>
<feature type="compositionally biased region" description="Basic and acidic residues" evidence="1">
    <location>
        <begin position="516"/>
        <end position="525"/>
    </location>
</feature>
<feature type="region of interest" description="Disordered" evidence="1">
    <location>
        <begin position="203"/>
        <end position="318"/>
    </location>
</feature>
<feature type="compositionally biased region" description="Polar residues" evidence="1">
    <location>
        <begin position="69"/>
        <end position="112"/>
    </location>
</feature>
<evidence type="ECO:0000313" key="3">
    <source>
        <dbReference type="Proteomes" id="UP001498398"/>
    </source>
</evidence>
<feature type="compositionally biased region" description="Low complexity" evidence="1">
    <location>
        <begin position="538"/>
        <end position="565"/>
    </location>
</feature>
<feature type="region of interest" description="Disordered" evidence="1">
    <location>
        <begin position="508"/>
        <end position="648"/>
    </location>
</feature>
<name>A0ABR1JG97_9AGAR</name>
<feature type="compositionally biased region" description="Acidic residues" evidence="1">
    <location>
        <begin position="284"/>
        <end position="318"/>
    </location>
</feature>
<dbReference type="Proteomes" id="UP001498398">
    <property type="component" value="Unassembled WGS sequence"/>
</dbReference>
<feature type="compositionally biased region" description="Basic and acidic residues" evidence="1">
    <location>
        <begin position="142"/>
        <end position="168"/>
    </location>
</feature>
<sequence>MNTDESNRWPFARKSLPSAGSSRSLTNERPIGAKAARKVTFDTRPHSRIVTPAKPTRPPILLGRKTVHRQGNTSRTGRRPSTNNVTFLASSASTPRAKQPTRTNANTPSNRRVSIITPTAPEPIHPHRPVVTKSSPITPYWHETDDRRAAELGRQRKDTSNKRAEPTRRWKYARKQIGQVEAVDNQRGSRSYFGRGLTIHRADGSDVEMMSTSDEDSDGAPPPHAGLLQAARKTVAKRRTATKSFAARKLPEEDEDMDIDDEDDEENNPAWSDNQDSAGPPTSDGEDSSEEREKVGEDEEEAEEELEIISISSDDEQIIEDDISPLDPIIDPTARAQTVLPVDGLPSELLQAIKPFLPQLSKQNLPMKVSHLRLAFERKCITHGVMTAKIVDEHVSFHAVYRCAVSTSTVSRDTDRQNNSYTVIFNSWKCPLCSFYGVFSTQQMLKSHLEWDHAEAKFLWDQGDEEHALRIILTFPEFAETTNVNFPNRPFIYAHPISGETTQIPILETDAPPAEPKPRIEDLESQRPSPLTEPPQSRSPTFSATPAPPSTRASSTSSFKFATRSPSPDSFSGSVPPSSRERSTTVSTISTTTTTWTPMQTPPPRNIRPRVSHPPSSSTRERTTQRNFLPFPDLPPPPPYEDRLGPAARRPYLPASTPSFIREINERHGWENHYIHHSCRPQGETLFDLLGVLPLAPFGVMAWSVLDREEEIFESDDMRDENKVICALWARWIFLNRRKFIADFELGFLDFIDEYGWMIYWAAGWRALRYWLLILMANRYLNASQVANALKHYERNVQMDHWYAEDHGSTGGGGRDGDTENRDQSFEA</sequence>
<reference evidence="2 3" key="1">
    <citation type="submission" date="2024-01" db="EMBL/GenBank/DDBJ databases">
        <title>A draft genome for the cacao thread blight pathogen Marasmiellus scandens.</title>
        <authorList>
            <person name="Baruah I.K."/>
            <person name="Leung J."/>
            <person name="Bukari Y."/>
            <person name="Amoako-Attah I."/>
            <person name="Meinhardt L.W."/>
            <person name="Bailey B.A."/>
            <person name="Cohen S.P."/>
        </authorList>
    </citation>
    <scope>NUCLEOTIDE SEQUENCE [LARGE SCALE GENOMIC DNA]</scope>
    <source>
        <strain evidence="2 3">GH-19</strain>
    </source>
</reference>
<feature type="compositionally biased region" description="Acidic residues" evidence="1">
    <location>
        <begin position="252"/>
        <end position="267"/>
    </location>
</feature>
<evidence type="ECO:0008006" key="4">
    <source>
        <dbReference type="Google" id="ProtNLM"/>
    </source>
</evidence>
<feature type="compositionally biased region" description="Polar residues" evidence="1">
    <location>
        <begin position="18"/>
        <end position="27"/>
    </location>
</feature>
<proteinExistence type="predicted"/>